<feature type="region of interest" description="Disordered" evidence="4">
    <location>
        <begin position="584"/>
        <end position="607"/>
    </location>
</feature>
<protein>
    <recommendedName>
        <fullName evidence="5">BTB domain-containing protein</fullName>
    </recommendedName>
</protein>
<dbReference type="Gramene" id="PNW78742">
    <property type="protein sequence ID" value="PNW78742"/>
    <property type="gene ID" value="CHLRE_09g388652v5"/>
</dbReference>
<dbReference type="CDD" id="cd18186">
    <property type="entry name" value="BTB_POZ_ZBTB_KLHL-like"/>
    <property type="match status" value="1"/>
</dbReference>
<feature type="domain" description="BTB" evidence="5">
    <location>
        <begin position="544"/>
        <end position="637"/>
    </location>
</feature>
<gene>
    <name evidence="6" type="ORF">CHLRE_09g388652v5</name>
</gene>
<evidence type="ECO:0000259" key="5">
    <source>
        <dbReference type="PROSITE" id="PS50097"/>
    </source>
</evidence>
<dbReference type="PANTHER" id="PTHR46231:SF1">
    <property type="entry name" value="ANKYRIN REPEAT AND BTB_POZ DOMAIN-CONTAINING PROTEIN 1"/>
    <property type="match status" value="1"/>
</dbReference>
<feature type="region of interest" description="Disordered" evidence="4">
    <location>
        <begin position="464"/>
        <end position="495"/>
    </location>
</feature>
<sequence length="1109" mass="110784">MSRGRVEVSLLAEARPATADALCLCRLPVRRNLRDETDTVLLGRSSLEVLGDENSVPTETPFSTHTGRKYCIESDDYEYNFTAVWDSYLGCLLVAVGGSSDLLRVCTSGRVAPLLHSATFLRQQRVQHTSDARHRLISAGPAEAAVAGGAAAPDSPETDEAVSFTCVATSGSGSVWVVVNGSDLFHLDVAKCRGHSITHGGSHAAAADAPAAAAADAAQAPACQRLCAFSEPVTALAYDPHHLCLLVATGTELYAVPALAGADASATSLPPAIAAAPGSHRRSQRPHQPWAWGHCWDGEPRLLLGGVGDAEARRLGPQRDGGAEAATLAGVVGLAACGRRGEWLVLEQVMAQCSRRRGVAPRSCVRRLRLQLSADAFGGGGGDGGARAAAARIETLVTAEDAAWRSPLVLPGGVLAVLQDGGGGGGGGSAGGGLGGGSGGCEVVLMRLGLTPPPAPMTALAAAEAALTSADSSGGRPGEGEEGGGGGGECGGGSGPRVRSLAADLGALLLSCQPSPAVVLRGQEVLPGAGPGAGSGDDGSDGTADVWLVAAGGEVLAAHCGVLAARCDYFRPLLAAGSGFADASGGGGGSGSGVDGGAGGSGAGGGGMRRRRLLSMLEAQPDALMLVLRHLYTGQTDQLLPLPSHHQLAAPLPLPAHHQLLPLPAAPQSAEANPVFGAGASGQQQQERQQHLIDLAQQREAHGHRRRARRVAVRSAAGAAEVPGGAAVGSGCAIDAALPASFSPVAPETIGDGSDGDRHLELLWSVAALADQLLLPELSRAAGRALLRWADSGGALVSSAAARSAATAAAGMACASAAAATDGRGAGGGRGCREAVAGESGPAAATAAVETSGGSCLGPAADALLQRAEAQGFVELAEELWRRRRRAAPPPPPVQPHQTRAQTSARGQQPLPGQQARRWQRRDAWAPGGDGAEAGVGTMSGNVHSLVASGADLLRLWSGADVEGGGSWLGSQALQAAGLEGLIAVMSGGVGGEAAAAASLRGDWQLGLADGAAGQRCGAAEGPAGAGSEQEQRSAGSGGSCDDALGGLEELARVSGAELDSRRVGAEEAARVSVEAAGAAPLPSPGCVKRKPGEEARAASPSTKRQRGM</sequence>
<feature type="region of interest" description="Disordered" evidence="4">
    <location>
        <begin position="1059"/>
        <end position="1109"/>
    </location>
</feature>
<proteinExistence type="predicted"/>
<accession>A0A2K3DDX6</accession>
<name>A0A2K3DDX6_CHLRE</name>
<feature type="compositionally biased region" description="Low complexity" evidence="4">
    <location>
        <begin position="464"/>
        <end position="474"/>
    </location>
</feature>
<dbReference type="Gene3D" id="3.30.710.10">
    <property type="entry name" value="Potassium Channel Kv1.1, Chain A"/>
    <property type="match status" value="1"/>
</dbReference>
<dbReference type="PROSITE" id="PS50097">
    <property type="entry name" value="BTB"/>
    <property type="match status" value="1"/>
</dbReference>
<dbReference type="InterPro" id="IPR000210">
    <property type="entry name" value="BTB/POZ_dom"/>
</dbReference>
<dbReference type="Proteomes" id="UP000006906">
    <property type="component" value="Chromosome 9"/>
</dbReference>
<keyword evidence="3" id="KW-0040">ANK repeat</keyword>
<dbReference type="GeneID" id="66054590"/>
<dbReference type="GO" id="GO:0000151">
    <property type="term" value="C:ubiquitin ligase complex"/>
    <property type="evidence" value="ECO:0000318"/>
    <property type="project" value="GO_Central"/>
</dbReference>
<keyword evidence="7" id="KW-1185">Reference proteome</keyword>
<dbReference type="GO" id="GO:0005737">
    <property type="term" value="C:cytoplasm"/>
    <property type="evidence" value="ECO:0000318"/>
    <property type="project" value="GO_Central"/>
</dbReference>
<feature type="region of interest" description="Disordered" evidence="4">
    <location>
        <begin position="886"/>
        <end position="937"/>
    </location>
</feature>
<dbReference type="InterPro" id="IPR011333">
    <property type="entry name" value="SKP1/BTB/POZ_sf"/>
</dbReference>
<evidence type="ECO:0000313" key="6">
    <source>
        <dbReference type="EMBL" id="PNW78742.1"/>
    </source>
</evidence>
<feature type="compositionally biased region" description="Gly residues" evidence="4">
    <location>
        <begin position="483"/>
        <end position="495"/>
    </location>
</feature>
<evidence type="ECO:0000256" key="2">
    <source>
        <dbReference type="ARBA" id="ARBA00022737"/>
    </source>
</evidence>
<dbReference type="RefSeq" id="XP_042921096.1">
    <property type="nucleotide sequence ID" value="XM_043065477.1"/>
</dbReference>
<evidence type="ECO:0000313" key="7">
    <source>
        <dbReference type="Proteomes" id="UP000006906"/>
    </source>
</evidence>
<evidence type="ECO:0000256" key="1">
    <source>
        <dbReference type="ARBA" id="ARBA00004906"/>
    </source>
</evidence>
<dbReference type="AlphaFoldDB" id="A0A2K3DDX6"/>
<dbReference type="PANTHER" id="PTHR46231">
    <property type="entry name" value="ANKYRIN REPEAT AND BTB/POZ DOMAIN-CONTAINING PROTEIN 1"/>
    <property type="match status" value="1"/>
</dbReference>
<dbReference type="InParanoid" id="A0A2K3DDX6"/>
<dbReference type="PaxDb" id="3055-EDP02075"/>
<dbReference type="InterPro" id="IPR044515">
    <property type="entry name" value="ABTB1"/>
</dbReference>
<dbReference type="OrthoDB" id="551419at2759"/>
<organism evidence="6 7">
    <name type="scientific">Chlamydomonas reinhardtii</name>
    <name type="common">Chlamydomonas smithii</name>
    <dbReference type="NCBI Taxonomy" id="3055"/>
    <lineage>
        <taxon>Eukaryota</taxon>
        <taxon>Viridiplantae</taxon>
        <taxon>Chlorophyta</taxon>
        <taxon>core chlorophytes</taxon>
        <taxon>Chlorophyceae</taxon>
        <taxon>CS clade</taxon>
        <taxon>Chlamydomonadales</taxon>
        <taxon>Chlamydomonadaceae</taxon>
        <taxon>Chlamydomonas</taxon>
    </lineage>
</organism>
<dbReference type="EMBL" id="CM008970">
    <property type="protein sequence ID" value="PNW78742.1"/>
    <property type="molecule type" value="Genomic_DNA"/>
</dbReference>
<dbReference type="SUPFAM" id="SSF54695">
    <property type="entry name" value="POZ domain"/>
    <property type="match status" value="1"/>
</dbReference>
<evidence type="ECO:0000256" key="3">
    <source>
        <dbReference type="ARBA" id="ARBA00023043"/>
    </source>
</evidence>
<feature type="region of interest" description="Disordered" evidence="4">
    <location>
        <begin position="1015"/>
        <end position="1042"/>
    </location>
</feature>
<evidence type="ECO:0000256" key="4">
    <source>
        <dbReference type="SAM" id="MobiDB-lite"/>
    </source>
</evidence>
<comment type="pathway">
    <text evidence="1">Protein modification; protein ubiquitination.</text>
</comment>
<dbReference type="ExpressionAtlas" id="A0A2K3DDX6">
    <property type="expression patterns" value="baseline"/>
</dbReference>
<feature type="compositionally biased region" description="Polar residues" evidence="4">
    <location>
        <begin position="896"/>
        <end position="907"/>
    </location>
</feature>
<feature type="compositionally biased region" description="Low complexity" evidence="4">
    <location>
        <begin position="1018"/>
        <end position="1027"/>
    </location>
</feature>
<dbReference type="KEGG" id="cre:CHLRE_09g388652v5"/>
<feature type="compositionally biased region" description="Low complexity" evidence="4">
    <location>
        <begin position="1071"/>
        <end position="1080"/>
    </location>
</feature>
<keyword evidence="2" id="KW-0677">Repeat</keyword>
<reference evidence="6 7" key="1">
    <citation type="journal article" date="2007" name="Science">
        <title>The Chlamydomonas genome reveals the evolution of key animal and plant functions.</title>
        <authorList>
            <person name="Merchant S.S."/>
            <person name="Prochnik S.E."/>
            <person name="Vallon O."/>
            <person name="Harris E.H."/>
            <person name="Karpowicz S.J."/>
            <person name="Witman G.B."/>
            <person name="Terry A."/>
            <person name="Salamov A."/>
            <person name="Fritz-Laylin L.K."/>
            <person name="Marechal-Drouard L."/>
            <person name="Marshall W.F."/>
            <person name="Qu L.H."/>
            <person name="Nelson D.R."/>
            <person name="Sanderfoot A.A."/>
            <person name="Spalding M.H."/>
            <person name="Kapitonov V.V."/>
            <person name="Ren Q."/>
            <person name="Ferris P."/>
            <person name="Lindquist E."/>
            <person name="Shapiro H."/>
            <person name="Lucas S.M."/>
            <person name="Grimwood J."/>
            <person name="Schmutz J."/>
            <person name="Cardol P."/>
            <person name="Cerutti H."/>
            <person name="Chanfreau G."/>
            <person name="Chen C.L."/>
            <person name="Cognat V."/>
            <person name="Croft M.T."/>
            <person name="Dent R."/>
            <person name="Dutcher S."/>
            <person name="Fernandez E."/>
            <person name="Fukuzawa H."/>
            <person name="Gonzalez-Ballester D."/>
            <person name="Gonzalez-Halphen D."/>
            <person name="Hallmann A."/>
            <person name="Hanikenne M."/>
            <person name="Hippler M."/>
            <person name="Inwood W."/>
            <person name="Jabbari K."/>
            <person name="Kalanon M."/>
            <person name="Kuras R."/>
            <person name="Lefebvre P.A."/>
            <person name="Lemaire S.D."/>
            <person name="Lobanov A.V."/>
            <person name="Lohr M."/>
            <person name="Manuell A."/>
            <person name="Meier I."/>
            <person name="Mets L."/>
            <person name="Mittag M."/>
            <person name="Mittelmeier T."/>
            <person name="Moroney J.V."/>
            <person name="Moseley J."/>
            <person name="Napoli C."/>
            <person name="Nedelcu A.M."/>
            <person name="Niyogi K."/>
            <person name="Novoselov S.V."/>
            <person name="Paulsen I.T."/>
            <person name="Pazour G."/>
            <person name="Purton S."/>
            <person name="Ral J.P."/>
            <person name="Riano-Pachon D.M."/>
            <person name="Riekhof W."/>
            <person name="Rymarquis L."/>
            <person name="Schroda M."/>
            <person name="Stern D."/>
            <person name="Umen J."/>
            <person name="Willows R."/>
            <person name="Wilson N."/>
            <person name="Zimmer S.L."/>
            <person name="Allmer J."/>
            <person name="Balk J."/>
            <person name="Bisova K."/>
            <person name="Chen C.J."/>
            <person name="Elias M."/>
            <person name="Gendler K."/>
            <person name="Hauser C."/>
            <person name="Lamb M.R."/>
            <person name="Ledford H."/>
            <person name="Long J.C."/>
            <person name="Minagawa J."/>
            <person name="Page M.D."/>
            <person name="Pan J."/>
            <person name="Pootakham W."/>
            <person name="Roje S."/>
            <person name="Rose A."/>
            <person name="Stahlberg E."/>
            <person name="Terauchi A.M."/>
            <person name="Yang P."/>
            <person name="Ball S."/>
            <person name="Bowler C."/>
            <person name="Dieckmann C.L."/>
            <person name="Gladyshev V.N."/>
            <person name="Green P."/>
            <person name="Jorgensen R."/>
            <person name="Mayfield S."/>
            <person name="Mueller-Roeber B."/>
            <person name="Rajamani S."/>
            <person name="Sayre R.T."/>
            <person name="Brokstein P."/>
            <person name="Dubchak I."/>
            <person name="Goodstein D."/>
            <person name="Hornick L."/>
            <person name="Huang Y.W."/>
            <person name="Jhaveri J."/>
            <person name="Luo Y."/>
            <person name="Martinez D."/>
            <person name="Ngau W.C."/>
            <person name="Otillar B."/>
            <person name="Poliakov A."/>
            <person name="Porter A."/>
            <person name="Szajkowski L."/>
            <person name="Werner G."/>
            <person name="Zhou K."/>
            <person name="Grigoriev I.V."/>
            <person name="Rokhsar D.S."/>
            <person name="Grossman A.R."/>
        </authorList>
    </citation>
    <scope>NUCLEOTIDE SEQUENCE [LARGE SCALE GENOMIC DNA]</scope>
    <source>
        <strain evidence="7">CC-503</strain>
    </source>
</reference>
<feature type="compositionally biased region" description="Basic and acidic residues" evidence="4">
    <location>
        <begin position="1059"/>
        <end position="1070"/>
    </location>
</feature>